<protein>
    <submittedName>
        <fullName evidence="8">Pyridoxamine 5'-phosphate oxidase</fullName>
        <ecNumber evidence="8">1.4.3.5</ecNumber>
    </submittedName>
</protein>
<reference evidence="8 9" key="1">
    <citation type="submission" date="2018-06" db="EMBL/GenBank/DDBJ databases">
        <authorList>
            <consortium name="Pathogen Informatics"/>
            <person name="Doyle S."/>
        </authorList>
    </citation>
    <scope>NUCLEOTIDE SEQUENCE [LARGE SCALE GENOMIC DNA]</scope>
    <source>
        <strain evidence="8 9">NCTC13316</strain>
    </source>
</reference>
<evidence type="ECO:0000256" key="2">
    <source>
        <dbReference type="ARBA" id="ARBA00022630"/>
    </source>
</evidence>
<keyword evidence="2" id="KW-0285">Flavoprotein</keyword>
<organism evidence="8 9">
    <name type="scientific">Legionella busanensis</name>
    <dbReference type="NCBI Taxonomy" id="190655"/>
    <lineage>
        <taxon>Bacteria</taxon>
        <taxon>Pseudomonadati</taxon>
        <taxon>Pseudomonadota</taxon>
        <taxon>Gammaproteobacteria</taxon>
        <taxon>Legionellales</taxon>
        <taxon>Legionellaceae</taxon>
        <taxon>Legionella</taxon>
    </lineage>
</organism>
<keyword evidence="3 5" id="KW-0288">FMN</keyword>
<name>A0A378JJ14_9GAMM</name>
<evidence type="ECO:0000313" key="8">
    <source>
        <dbReference type="EMBL" id="STX51057.1"/>
    </source>
</evidence>
<comment type="cofactor">
    <cofactor evidence="5">
        <name>FMN</name>
        <dbReference type="ChEBI" id="CHEBI:58210"/>
    </cofactor>
    <text evidence="5">Binds 1 FMN per subunit.</text>
</comment>
<dbReference type="InterPro" id="IPR011576">
    <property type="entry name" value="Pyridox_Oxase_N"/>
</dbReference>
<evidence type="ECO:0000256" key="1">
    <source>
        <dbReference type="ARBA" id="ARBA00007301"/>
    </source>
</evidence>
<feature type="domain" description="Pyridoxine 5'-phosphate oxidase dimerisation C-terminal" evidence="7">
    <location>
        <begin position="153"/>
        <end position="193"/>
    </location>
</feature>
<gene>
    <name evidence="8" type="primary">pdxH_1</name>
    <name evidence="8" type="ORF">NCTC13316_01147</name>
</gene>
<dbReference type="InterPro" id="IPR012349">
    <property type="entry name" value="Split_barrel_FMN-bd"/>
</dbReference>
<dbReference type="EMBL" id="UGOD01000001">
    <property type="protein sequence ID" value="STX51057.1"/>
    <property type="molecule type" value="Genomic_DNA"/>
</dbReference>
<dbReference type="PANTHER" id="PTHR10851:SF0">
    <property type="entry name" value="PYRIDOXINE-5'-PHOSPHATE OXIDASE"/>
    <property type="match status" value="1"/>
</dbReference>
<dbReference type="Proteomes" id="UP000254794">
    <property type="component" value="Unassembled WGS sequence"/>
</dbReference>
<feature type="binding site" evidence="5">
    <location>
        <begin position="55"/>
        <end position="56"/>
    </location>
    <ligand>
        <name>FMN</name>
        <dbReference type="ChEBI" id="CHEBI:58210"/>
    </ligand>
</feature>
<dbReference type="AlphaFoldDB" id="A0A378JJ14"/>
<feature type="binding site" evidence="5">
    <location>
        <position position="61"/>
    </location>
    <ligand>
        <name>FMN</name>
        <dbReference type="ChEBI" id="CHEBI:58210"/>
    </ligand>
</feature>
<keyword evidence="9" id="KW-1185">Reference proteome</keyword>
<dbReference type="RefSeq" id="WP_115330719.1">
    <property type="nucleotide sequence ID" value="NZ_CAAAHP010000001.1"/>
</dbReference>
<evidence type="ECO:0000256" key="3">
    <source>
        <dbReference type="ARBA" id="ARBA00022643"/>
    </source>
</evidence>
<feature type="binding site" evidence="5">
    <location>
        <position position="62"/>
    </location>
    <ligand>
        <name>FMN</name>
        <dbReference type="ChEBI" id="CHEBI:58210"/>
    </ligand>
</feature>
<dbReference type="Pfam" id="PF10590">
    <property type="entry name" value="PNP_phzG_C"/>
    <property type="match status" value="1"/>
</dbReference>
<dbReference type="Gene3D" id="2.30.110.10">
    <property type="entry name" value="Electron Transport, Fmn-binding Protein, Chain A"/>
    <property type="match status" value="1"/>
</dbReference>
<sequence>MSHPIKLLHLWLEEEHHAGAPNPQQAVLCTTDRQSSPQGRVVAIREITDQSLLFFTQKPTKKVIALSENPFACIVFWFELFQREVILKGPIEALSVEENQNYWQTYSPSAQIRFHSYAPTSGQPIASKALLEEKRRKLAQQYGETTIPMSPFYCGFRLIFNHFVFYTYRTDELSDVISYQKLHNTWQKVFLSP</sequence>
<keyword evidence="4 8" id="KW-0560">Oxidoreductase</keyword>
<dbReference type="SUPFAM" id="SSF50475">
    <property type="entry name" value="FMN-binding split barrel"/>
    <property type="match status" value="1"/>
</dbReference>
<dbReference type="InterPro" id="IPR000659">
    <property type="entry name" value="Pyridox_Oxase"/>
</dbReference>
<dbReference type="InterPro" id="IPR019576">
    <property type="entry name" value="Pyridoxamine_oxidase_dimer_C"/>
</dbReference>
<evidence type="ECO:0000313" key="9">
    <source>
        <dbReference type="Proteomes" id="UP000254794"/>
    </source>
</evidence>
<evidence type="ECO:0000259" key="7">
    <source>
        <dbReference type="Pfam" id="PF10590"/>
    </source>
</evidence>
<dbReference type="OrthoDB" id="5645701at2"/>
<dbReference type="GO" id="GO:0008615">
    <property type="term" value="P:pyridoxine biosynthetic process"/>
    <property type="evidence" value="ECO:0007669"/>
    <property type="project" value="InterPro"/>
</dbReference>
<dbReference type="GO" id="GO:0004733">
    <property type="term" value="F:pyridoxamine phosphate oxidase activity"/>
    <property type="evidence" value="ECO:0007669"/>
    <property type="project" value="UniProtKB-EC"/>
</dbReference>
<accession>A0A378JJ14</accession>
<dbReference type="EC" id="1.4.3.5" evidence="8"/>
<dbReference type="GO" id="GO:0010181">
    <property type="term" value="F:FMN binding"/>
    <property type="evidence" value="ECO:0007669"/>
    <property type="project" value="InterPro"/>
</dbReference>
<evidence type="ECO:0000259" key="6">
    <source>
        <dbReference type="Pfam" id="PF01243"/>
    </source>
</evidence>
<dbReference type="Pfam" id="PF01243">
    <property type="entry name" value="PNPOx_N"/>
    <property type="match status" value="1"/>
</dbReference>
<dbReference type="PANTHER" id="PTHR10851">
    <property type="entry name" value="PYRIDOXINE-5-PHOSPHATE OXIDASE"/>
    <property type="match status" value="1"/>
</dbReference>
<comment type="similarity">
    <text evidence="1">Belongs to the pyridoxamine 5'-phosphate oxidase family.</text>
</comment>
<evidence type="ECO:0000256" key="5">
    <source>
        <dbReference type="PIRSR" id="PIRSR000190-2"/>
    </source>
</evidence>
<evidence type="ECO:0000256" key="4">
    <source>
        <dbReference type="ARBA" id="ARBA00023002"/>
    </source>
</evidence>
<dbReference type="PIRSF" id="PIRSF000190">
    <property type="entry name" value="Pyd_amn-ph_oxd"/>
    <property type="match status" value="1"/>
</dbReference>
<feature type="domain" description="Pyridoxamine 5'-phosphate oxidase N-terminal" evidence="6">
    <location>
        <begin position="12"/>
        <end position="107"/>
    </location>
</feature>
<proteinExistence type="inferred from homology"/>